<proteinExistence type="predicted"/>
<dbReference type="InterPro" id="IPR002048">
    <property type="entry name" value="EF_hand_dom"/>
</dbReference>
<dbReference type="PROSITE" id="PS50222">
    <property type="entry name" value="EF_HAND_2"/>
    <property type="match status" value="2"/>
</dbReference>
<feature type="domain" description="EF-hand" evidence="1">
    <location>
        <begin position="1"/>
        <end position="36"/>
    </location>
</feature>
<protein>
    <recommendedName>
        <fullName evidence="1">EF-hand domain-containing protein</fullName>
    </recommendedName>
</protein>
<keyword evidence="3" id="KW-1185">Reference proteome</keyword>
<dbReference type="STRING" id="46731.A0A3M6V0R0"/>
<accession>A0A3M6V0R0</accession>
<dbReference type="GO" id="GO:0016460">
    <property type="term" value="C:myosin II complex"/>
    <property type="evidence" value="ECO:0007669"/>
    <property type="project" value="TreeGrafter"/>
</dbReference>
<dbReference type="OrthoDB" id="435273at2759"/>
<dbReference type="SUPFAM" id="SSF47473">
    <property type="entry name" value="EF-hand"/>
    <property type="match status" value="1"/>
</dbReference>
<dbReference type="PANTHER" id="PTHR23048">
    <property type="entry name" value="MYOSIN LIGHT CHAIN 1, 3"/>
    <property type="match status" value="1"/>
</dbReference>
<dbReference type="OMA" id="QNGGEKM"/>
<sequence>MAEEELEEIFTLFDRTGKGKIEIAQIKDVLRSAGLNPQGTDLEKLEADYKDKEFIQFPEFCAIHKEMKAKPQPAMEDFLEFFSIFDREKSGLIDSLQLRAFLCMKGDSRLTEDEVEQIVKSLEDKKKEVVPYKELITLVMSDPPAATV</sequence>
<organism evidence="2 3">
    <name type="scientific">Pocillopora damicornis</name>
    <name type="common">Cauliflower coral</name>
    <name type="synonym">Millepora damicornis</name>
    <dbReference type="NCBI Taxonomy" id="46731"/>
    <lineage>
        <taxon>Eukaryota</taxon>
        <taxon>Metazoa</taxon>
        <taxon>Cnidaria</taxon>
        <taxon>Anthozoa</taxon>
        <taxon>Hexacorallia</taxon>
        <taxon>Scleractinia</taxon>
        <taxon>Astrocoeniina</taxon>
        <taxon>Pocilloporidae</taxon>
        <taxon>Pocillopora</taxon>
    </lineage>
</organism>
<evidence type="ECO:0000313" key="2">
    <source>
        <dbReference type="EMBL" id="RMX59523.1"/>
    </source>
</evidence>
<dbReference type="GO" id="GO:0005509">
    <property type="term" value="F:calcium ion binding"/>
    <property type="evidence" value="ECO:0007669"/>
    <property type="project" value="InterPro"/>
</dbReference>
<dbReference type="InterPro" id="IPR050230">
    <property type="entry name" value="CALM/Myosin/TropC-like"/>
</dbReference>
<dbReference type="FunFam" id="1.10.238.10:FF:000001">
    <property type="entry name" value="Calmodulin 1"/>
    <property type="match status" value="1"/>
</dbReference>
<comment type="caution">
    <text evidence="2">The sequence shown here is derived from an EMBL/GenBank/DDBJ whole genome shotgun (WGS) entry which is preliminary data.</text>
</comment>
<evidence type="ECO:0000313" key="3">
    <source>
        <dbReference type="Proteomes" id="UP000275408"/>
    </source>
</evidence>
<dbReference type="InterPro" id="IPR011992">
    <property type="entry name" value="EF-hand-dom_pair"/>
</dbReference>
<name>A0A3M6V0R0_POCDA</name>
<gene>
    <name evidence="2" type="ORF">pdam_00003670</name>
</gene>
<dbReference type="Pfam" id="PF13405">
    <property type="entry name" value="EF-hand_6"/>
    <property type="match status" value="1"/>
</dbReference>
<dbReference type="PANTHER" id="PTHR23048:SF49">
    <property type="entry name" value="FI08416P-RELATED"/>
    <property type="match status" value="1"/>
</dbReference>
<dbReference type="EMBL" id="RCHS01000309">
    <property type="protein sequence ID" value="RMX59523.1"/>
    <property type="molecule type" value="Genomic_DNA"/>
</dbReference>
<feature type="domain" description="EF-hand" evidence="1">
    <location>
        <begin position="73"/>
        <end position="108"/>
    </location>
</feature>
<dbReference type="Gene3D" id="1.10.238.10">
    <property type="entry name" value="EF-hand"/>
    <property type="match status" value="2"/>
</dbReference>
<evidence type="ECO:0000259" key="1">
    <source>
        <dbReference type="PROSITE" id="PS50222"/>
    </source>
</evidence>
<dbReference type="Proteomes" id="UP000275408">
    <property type="component" value="Unassembled WGS sequence"/>
</dbReference>
<dbReference type="AlphaFoldDB" id="A0A3M6V0R0"/>
<reference evidence="2 3" key="1">
    <citation type="journal article" date="2018" name="Sci. Rep.">
        <title>Comparative analysis of the Pocillopora damicornis genome highlights role of immune system in coral evolution.</title>
        <authorList>
            <person name="Cunning R."/>
            <person name="Bay R.A."/>
            <person name="Gillette P."/>
            <person name="Baker A.C."/>
            <person name="Traylor-Knowles N."/>
        </authorList>
    </citation>
    <scope>NUCLEOTIDE SEQUENCE [LARGE SCALE GENOMIC DNA]</scope>
    <source>
        <strain evidence="2">RSMAS</strain>
        <tissue evidence="2">Whole animal</tissue>
    </source>
</reference>
<dbReference type="SMART" id="SM00054">
    <property type="entry name" value="EFh"/>
    <property type="match status" value="2"/>
</dbReference>